<organism evidence="5">
    <name type="scientific">Oppiella nova</name>
    <dbReference type="NCBI Taxonomy" id="334625"/>
    <lineage>
        <taxon>Eukaryota</taxon>
        <taxon>Metazoa</taxon>
        <taxon>Ecdysozoa</taxon>
        <taxon>Arthropoda</taxon>
        <taxon>Chelicerata</taxon>
        <taxon>Arachnida</taxon>
        <taxon>Acari</taxon>
        <taxon>Acariformes</taxon>
        <taxon>Sarcoptiformes</taxon>
        <taxon>Oribatida</taxon>
        <taxon>Brachypylina</taxon>
        <taxon>Oppioidea</taxon>
        <taxon>Oppiidae</taxon>
        <taxon>Oppiella</taxon>
    </lineage>
</organism>
<dbReference type="SUPFAM" id="SSF56300">
    <property type="entry name" value="Metallo-dependent phosphatases"/>
    <property type="match status" value="1"/>
</dbReference>
<dbReference type="InterPro" id="IPR004843">
    <property type="entry name" value="Calcineurin-like_PHP"/>
</dbReference>
<protein>
    <recommendedName>
        <fullName evidence="7">Purple acid phosphatase</fullName>
    </recommendedName>
</protein>
<name>A0A7R9LBA0_9ACAR</name>
<dbReference type="OrthoDB" id="45007at2759"/>
<dbReference type="AlphaFoldDB" id="A0A7R9LBA0"/>
<proteinExistence type="predicted"/>
<dbReference type="Pfam" id="PF00149">
    <property type="entry name" value="Metallophos"/>
    <property type="match status" value="1"/>
</dbReference>
<keyword evidence="2" id="KW-0812">Transmembrane</keyword>
<keyword evidence="6" id="KW-1185">Reference proteome</keyword>
<evidence type="ECO:0000259" key="4">
    <source>
        <dbReference type="Pfam" id="PF14008"/>
    </source>
</evidence>
<dbReference type="InterPro" id="IPR029052">
    <property type="entry name" value="Metallo-depent_PP-like"/>
</dbReference>
<dbReference type="Pfam" id="PF14008">
    <property type="entry name" value="Metallophos_C"/>
    <property type="match status" value="1"/>
</dbReference>
<dbReference type="Proteomes" id="UP000728032">
    <property type="component" value="Unassembled WGS sequence"/>
</dbReference>
<dbReference type="InterPro" id="IPR041792">
    <property type="entry name" value="MPP_PAP"/>
</dbReference>
<feature type="non-terminal residue" evidence="5">
    <location>
        <position position="1"/>
    </location>
</feature>
<evidence type="ECO:0000313" key="6">
    <source>
        <dbReference type="Proteomes" id="UP000728032"/>
    </source>
</evidence>
<gene>
    <name evidence="5" type="ORF">ONB1V03_LOCUS1384</name>
</gene>
<dbReference type="GO" id="GO:0016787">
    <property type="term" value="F:hydrolase activity"/>
    <property type="evidence" value="ECO:0007669"/>
    <property type="project" value="InterPro"/>
</dbReference>
<evidence type="ECO:0000256" key="1">
    <source>
        <dbReference type="ARBA" id="ARBA00023180"/>
    </source>
</evidence>
<feature type="transmembrane region" description="Helical" evidence="2">
    <location>
        <begin position="717"/>
        <end position="739"/>
    </location>
</feature>
<evidence type="ECO:0000313" key="5">
    <source>
        <dbReference type="EMBL" id="CAD7638416.1"/>
    </source>
</evidence>
<dbReference type="PANTHER" id="PTHR45867:SF3">
    <property type="entry name" value="ACID PHOSPHATASE TYPE 7"/>
    <property type="match status" value="1"/>
</dbReference>
<keyword evidence="1" id="KW-0325">Glycoprotein</keyword>
<feature type="domain" description="Purple acid phosphatase C-terminal" evidence="4">
    <location>
        <begin position="241"/>
        <end position="302"/>
    </location>
</feature>
<dbReference type="PANTHER" id="PTHR45867">
    <property type="entry name" value="PURPLE ACID PHOSPHATASE"/>
    <property type="match status" value="1"/>
</dbReference>
<dbReference type="InterPro" id="IPR025733">
    <property type="entry name" value="PAPs_C"/>
</dbReference>
<dbReference type="Gene3D" id="3.60.21.10">
    <property type="match status" value="1"/>
</dbReference>
<sequence>LRAGNDWSPRFAIYGDLGNILAATLPRLQDEVQQGLYDAILHVGDIAYDLHLDNARVGDEFMRQIEPIAAYVPYQVCPGNHEEAYNFSNYDNRFSMISTGDSQINNHFWSTNIGPAHIVSISTEFYYYPKYGTHQIENQYRWLERDLSEANKPENRAQRPWLIVMGHRPLYAQNHIDNLLRYGYSFAKGSKPEFGYEELLHKYGVDLTFWAHEHNYERLWPIYNDTVCNGTVDQPYNNPKAPVHIITGSAGSRERHTSFIATPHYSAFQNEEFGYTRMTIHNFTHIYLEQLSVERNGGQVIDKFYLIKEKHVSLPVLVLSASQNPLCDPKLTIDSAFVDKYSDSGEDIITLFAKQTVHQLTVSSHENSDTFRYNSSQPLTEWSNGDPIEGPINSANHYSIGNTLILENDIRKMRWDLKVHSKTVRRNKTFSNTPFKVYVLMTVPIDSTHMNVYVLTTKDHQSFEMATTQYRTNGWPVRRFFVVRINDTNSETLDHLRHTTAGFVYKDYMYLMSGYRICVTKVPTDIWSADCKPHTITKWLDIVCEDITVLVIVLVIITAVLSLVAVILVVAVVVTAYRRRKREKYMADISMTEVTSLNGPIGVDIADREAYILEYRETVHHMDTGYHNHLSQCFRRRMEGIEAFNQEVEHRQTTAGFLYSQYFYLMAGNRICWINKTTEVWSDDCLPQTIAKWLDIDCGYNEDTDETHKVEKESKPLVIAVILGLLVVCMIIAVIIGVLI</sequence>
<keyword evidence="2" id="KW-1133">Transmembrane helix</keyword>
<accession>A0A7R9LBA0</accession>
<dbReference type="CDD" id="cd00839">
    <property type="entry name" value="MPP_PAPs"/>
    <property type="match status" value="1"/>
</dbReference>
<evidence type="ECO:0000256" key="2">
    <source>
        <dbReference type="SAM" id="Phobius"/>
    </source>
</evidence>
<feature type="transmembrane region" description="Helical" evidence="2">
    <location>
        <begin position="547"/>
        <end position="577"/>
    </location>
</feature>
<keyword evidence="2" id="KW-0472">Membrane</keyword>
<dbReference type="EMBL" id="CAJPVJ010000234">
    <property type="protein sequence ID" value="CAG2161782.1"/>
    <property type="molecule type" value="Genomic_DNA"/>
</dbReference>
<evidence type="ECO:0008006" key="7">
    <source>
        <dbReference type="Google" id="ProtNLM"/>
    </source>
</evidence>
<feature type="domain" description="Calcineurin-like phosphoesterase" evidence="3">
    <location>
        <begin position="10"/>
        <end position="216"/>
    </location>
</feature>
<reference evidence="5" key="1">
    <citation type="submission" date="2020-11" db="EMBL/GenBank/DDBJ databases">
        <authorList>
            <person name="Tran Van P."/>
        </authorList>
    </citation>
    <scope>NUCLEOTIDE SEQUENCE</scope>
</reference>
<evidence type="ECO:0000259" key="3">
    <source>
        <dbReference type="Pfam" id="PF00149"/>
    </source>
</evidence>
<dbReference type="EMBL" id="OC915059">
    <property type="protein sequence ID" value="CAD7638416.1"/>
    <property type="molecule type" value="Genomic_DNA"/>
</dbReference>